<organism evidence="2 3">
    <name type="scientific">Candidatus Fimicola merdigallinarum</name>
    <dbReference type="NCBI Taxonomy" id="2840819"/>
    <lineage>
        <taxon>Bacteria</taxon>
        <taxon>Bacillati</taxon>
        <taxon>Bacillota</taxon>
        <taxon>Clostridia</taxon>
        <taxon>Lachnospirales</taxon>
        <taxon>Lachnospiraceae</taxon>
        <taxon>Lachnospiraceae incertae sedis</taxon>
        <taxon>Candidatus Fimicola</taxon>
    </lineage>
</organism>
<keyword evidence="1" id="KW-1133">Transmembrane helix</keyword>
<evidence type="ECO:0000256" key="1">
    <source>
        <dbReference type="SAM" id="Phobius"/>
    </source>
</evidence>
<comment type="caution">
    <text evidence="2">The sequence shown here is derived from an EMBL/GenBank/DDBJ whole genome shotgun (WGS) entry which is preliminary data.</text>
</comment>
<feature type="transmembrane region" description="Helical" evidence="1">
    <location>
        <begin position="48"/>
        <end position="65"/>
    </location>
</feature>
<reference evidence="2" key="2">
    <citation type="journal article" date="2021" name="PeerJ">
        <title>Extensive microbial diversity within the chicken gut microbiome revealed by metagenomics and culture.</title>
        <authorList>
            <person name="Gilroy R."/>
            <person name="Ravi A."/>
            <person name="Getino M."/>
            <person name="Pursley I."/>
            <person name="Horton D.L."/>
            <person name="Alikhan N.F."/>
            <person name="Baker D."/>
            <person name="Gharbi K."/>
            <person name="Hall N."/>
            <person name="Watson M."/>
            <person name="Adriaenssens E.M."/>
            <person name="Foster-Nyarko E."/>
            <person name="Jarju S."/>
            <person name="Secka A."/>
            <person name="Antonio M."/>
            <person name="Oren A."/>
            <person name="Chaudhuri R.R."/>
            <person name="La Ragione R."/>
            <person name="Hildebrand F."/>
            <person name="Pallen M.J."/>
        </authorList>
    </citation>
    <scope>NUCLEOTIDE SEQUENCE</scope>
    <source>
        <strain evidence="2">F6-4510</strain>
    </source>
</reference>
<dbReference type="Pfam" id="PF09578">
    <property type="entry name" value="Spore_YabQ"/>
    <property type="match status" value="1"/>
</dbReference>
<evidence type="ECO:0000313" key="2">
    <source>
        <dbReference type="EMBL" id="MBO8434261.1"/>
    </source>
</evidence>
<dbReference type="AlphaFoldDB" id="A0A9D9DV69"/>
<reference evidence="2" key="1">
    <citation type="submission" date="2020-10" db="EMBL/GenBank/DDBJ databases">
        <authorList>
            <person name="Gilroy R."/>
        </authorList>
    </citation>
    <scope>NUCLEOTIDE SEQUENCE</scope>
    <source>
        <strain evidence="2">F6-4510</strain>
    </source>
</reference>
<feature type="transmembrane region" description="Helical" evidence="1">
    <location>
        <begin position="72"/>
        <end position="94"/>
    </location>
</feature>
<dbReference type="Proteomes" id="UP000823611">
    <property type="component" value="Unassembled WGS sequence"/>
</dbReference>
<name>A0A9D9DV69_9FIRM</name>
<dbReference type="EMBL" id="JADIMX010000056">
    <property type="protein sequence ID" value="MBO8434261.1"/>
    <property type="molecule type" value="Genomic_DNA"/>
</dbReference>
<gene>
    <name evidence="2" type="ORF">IAC55_02930</name>
</gene>
<evidence type="ECO:0000313" key="3">
    <source>
        <dbReference type="Proteomes" id="UP000823611"/>
    </source>
</evidence>
<feature type="transmembrane region" description="Helical" evidence="1">
    <location>
        <begin position="12"/>
        <end position="36"/>
    </location>
</feature>
<dbReference type="InterPro" id="IPR019074">
    <property type="entry name" value="YabQ"/>
</dbReference>
<feature type="transmembrane region" description="Helical" evidence="1">
    <location>
        <begin position="106"/>
        <end position="126"/>
    </location>
</feature>
<dbReference type="NCBIfam" id="TIGR02893">
    <property type="entry name" value="spore_yabQ"/>
    <property type="match status" value="1"/>
</dbReference>
<sequence length="170" mass="19554">MILSLNEQAKIFLMSIILGLISGAVYDGIKIFRIAIKHNNIFVQIEDAIFWVAMAFFVFSVMLSRNFGEIRFFNIIGIFSGMTFYIFTISPIVVGFSEKIINVIKYVLRLFTTIILTPLRLLYIVIGKPIVKTSFVAKQRLGKVLHLVGFYAKIKSKEFYRSLKIIKNKK</sequence>
<keyword evidence="1" id="KW-0812">Transmembrane</keyword>
<accession>A0A9D9DV69</accession>
<proteinExistence type="predicted"/>
<keyword evidence="1" id="KW-0472">Membrane</keyword>
<protein>
    <submittedName>
        <fullName evidence="2">Spore cortex biosynthesis protein YabQ</fullName>
    </submittedName>
</protein>